<organism evidence="1 2">
    <name type="scientific">Hypholoma sublateritium (strain FD-334 SS-4)</name>
    <dbReference type="NCBI Taxonomy" id="945553"/>
    <lineage>
        <taxon>Eukaryota</taxon>
        <taxon>Fungi</taxon>
        <taxon>Dikarya</taxon>
        <taxon>Basidiomycota</taxon>
        <taxon>Agaricomycotina</taxon>
        <taxon>Agaricomycetes</taxon>
        <taxon>Agaricomycetidae</taxon>
        <taxon>Agaricales</taxon>
        <taxon>Agaricineae</taxon>
        <taxon>Strophariaceae</taxon>
        <taxon>Hypholoma</taxon>
    </lineage>
</organism>
<dbReference type="EMBL" id="KN817535">
    <property type="protein sequence ID" value="KJA24749.1"/>
    <property type="molecule type" value="Genomic_DNA"/>
</dbReference>
<evidence type="ECO:0000313" key="2">
    <source>
        <dbReference type="Proteomes" id="UP000054270"/>
    </source>
</evidence>
<accession>A0A0D2P1I2</accession>
<dbReference type="Proteomes" id="UP000054270">
    <property type="component" value="Unassembled WGS sequence"/>
</dbReference>
<evidence type="ECO:0000313" key="1">
    <source>
        <dbReference type="EMBL" id="KJA24749.1"/>
    </source>
</evidence>
<gene>
    <name evidence="1" type="ORF">HYPSUDRAFT_464775</name>
</gene>
<sequence>MCASYSCRPCRLHRVSPHFHRRLTQSTTDSSIVFLQYRICIHAVSYRDSGPLFVDVPPPFPVLNSLWDADTWGSDPRRCDSDNKHPSAAVALCTMAAASVSIACWCRRCAVQLHCRCAAAPRRPVPANTPDCSYFICAPSSSADWIVDYPVTPPCCAVRTLRHGI</sequence>
<protein>
    <submittedName>
        <fullName evidence="1">Uncharacterized protein</fullName>
    </submittedName>
</protein>
<proteinExistence type="predicted"/>
<name>A0A0D2P1I2_HYPSF</name>
<keyword evidence="2" id="KW-1185">Reference proteome</keyword>
<reference evidence="2" key="1">
    <citation type="submission" date="2014-04" db="EMBL/GenBank/DDBJ databases">
        <title>Evolutionary Origins and Diversification of the Mycorrhizal Mutualists.</title>
        <authorList>
            <consortium name="DOE Joint Genome Institute"/>
            <consortium name="Mycorrhizal Genomics Consortium"/>
            <person name="Kohler A."/>
            <person name="Kuo A."/>
            <person name="Nagy L.G."/>
            <person name="Floudas D."/>
            <person name="Copeland A."/>
            <person name="Barry K.W."/>
            <person name="Cichocki N."/>
            <person name="Veneault-Fourrey C."/>
            <person name="LaButti K."/>
            <person name="Lindquist E.A."/>
            <person name="Lipzen A."/>
            <person name="Lundell T."/>
            <person name="Morin E."/>
            <person name="Murat C."/>
            <person name="Riley R."/>
            <person name="Ohm R."/>
            <person name="Sun H."/>
            <person name="Tunlid A."/>
            <person name="Henrissat B."/>
            <person name="Grigoriev I.V."/>
            <person name="Hibbett D.S."/>
            <person name="Martin F."/>
        </authorList>
    </citation>
    <scope>NUCLEOTIDE SEQUENCE [LARGE SCALE GENOMIC DNA]</scope>
    <source>
        <strain evidence="2">FD-334 SS-4</strain>
    </source>
</reference>
<dbReference type="AlphaFoldDB" id="A0A0D2P1I2"/>